<dbReference type="InterPro" id="IPR009027">
    <property type="entry name" value="Ribosomal_bL9/RNase_H1_N"/>
</dbReference>
<comment type="caution">
    <text evidence="10">The sequence shown here is derived from an EMBL/GenBank/DDBJ whole genome shotgun (WGS) entry which is preliminary data.</text>
</comment>
<dbReference type="AlphaFoldDB" id="A0A2M7WX35"/>
<evidence type="ECO:0000256" key="7">
    <source>
        <dbReference type="HAMAP-Rule" id="MF_00503"/>
    </source>
</evidence>
<dbReference type="InterPro" id="IPR020069">
    <property type="entry name" value="Ribosomal_bL9_C"/>
</dbReference>
<evidence type="ECO:0000256" key="2">
    <source>
        <dbReference type="ARBA" id="ARBA00022730"/>
    </source>
</evidence>
<dbReference type="InterPro" id="IPR020070">
    <property type="entry name" value="Ribosomal_bL9_N"/>
</dbReference>
<dbReference type="GO" id="GO:0019843">
    <property type="term" value="F:rRNA binding"/>
    <property type="evidence" value="ECO:0007669"/>
    <property type="project" value="UniProtKB-UniRule"/>
</dbReference>
<feature type="domain" description="Ribosomal protein L9" evidence="9">
    <location>
        <begin position="30"/>
        <end position="57"/>
    </location>
</feature>
<organism evidence="10 11">
    <name type="scientific">candidate division WWE3 bacterium CG_4_9_14_3_um_filter_43_9</name>
    <dbReference type="NCBI Taxonomy" id="1975082"/>
    <lineage>
        <taxon>Bacteria</taxon>
        <taxon>Katanobacteria</taxon>
    </lineage>
</organism>
<dbReference type="GO" id="GO:1990904">
    <property type="term" value="C:ribonucleoprotein complex"/>
    <property type="evidence" value="ECO:0007669"/>
    <property type="project" value="UniProtKB-KW"/>
</dbReference>
<evidence type="ECO:0000256" key="5">
    <source>
        <dbReference type="ARBA" id="ARBA00023274"/>
    </source>
</evidence>
<dbReference type="InterPro" id="IPR020594">
    <property type="entry name" value="Ribosomal_bL9_bac/chp"/>
</dbReference>
<dbReference type="InterPro" id="IPR036791">
    <property type="entry name" value="Ribosomal_bL9_C_sf"/>
</dbReference>
<evidence type="ECO:0000259" key="9">
    <source>
        <dbReference type="PROSITE" id="PS00651"/>
    </source>
</evidence>
<keyword evidence="2 7" id="KW-0699">rRNA-binding</keyword>
<keyword evidence="3 7" id="KW-0694">RNA-binding</keyword>
<dbReference type="Proteomes" id="UP000230538">
    <property type="component" value="Unassembled WGS sequence"/>
</dbReference>
<dbReference type="GO" id="GO:0005840">
    <property type="term" value="C:ribosome"/>
    <property type="evidence" value="ECO:0007669"/>
    <property type="project" value="UniProtKB-KW"/>
</dbReference>
<comment type="function">
    <text evidence="7">Binds to the 23S rRNA.</text>
</comment>
<dbReference type="InterPro" id="IPR000244">
    <property type="entry name" value="Ribosomal_bL9"/>
</dbReference>
<feature type="coiled-coil region" evidence="8">
    <location>
        <begin position="54"/>
        <end position="81"/>
    </location>
</feature>
<reference evidence="11" key="1">
    <citation type="submission" date="2017-09" db="EMBL/GenBank/DDBJ databases">
        <title>Depth-based differentiation of microbial function through sediment-hosted aquifers and enrichment of novel symbionts in the deep terrestrial subsurface.</title>
        <authorList>
            <person name="Probst A.J."/>
            <person name="Ladd B."/>
            <person name="Jarett J.K."/>
            <person name="Geller-Mcgrath D.E."/>
            <person name="Sieber C.M.K."/>
            <person name="Emerson J.B."/>
            <person name="Anantharaman K."/>
            <person name="Thomas B.C."/>
            <person name="Malmstrom R."/>
            <person name="Stieglmeier M."/>
            <person name="Klingl A."/>
            <person name="Woyke T."/>
            <person name="Ryan C.M."/>
            <person name="Banfield J.F."/>
        </authorList>
    </citation>
    <scope>NUCLEOTIDE SEQUENCE [LARGE SCALE GENOMIC DNA]</scope>
</reference>
<protein>
    <recommendedName>
        <fullName evidence="6 7">Large ribosomal subunit protein bL9</fullName>
    </recommendedName>
</protein>
<proteinExistence type="inferred from homology"/>
<dbReference type="HAMAP" id="MF_00503">
    <property type="entry name" value="Ribosomal_bL9"/>
    <property type="match status" value="1"/>
</dbReference>
<dbReference type="SUPFAM" id="SSF55658">
    <property type="entry name" value="L9 N-domain-like"/>
    <property type="match status" value="1"/>
</dbReference>
<dbReference type="Gene3D" id="3.10.430.100">
    <property type="entry name" value="Ribosomal protein L9, C-terminal domain"/>
    <property type="match status" value="1"/>
</dbReference>
<sequence length="166" mass="18794">MYYVTVEKWRFYTMSKKVAIILTQEHPKLGPKGQVLSVALGYARNFLIPQGLAVLATQENLKRVEHLKVQLEKERQIFLEKQKPLAEKLKKQTVKLVVKAQEEGSLFGSVGAAEIAEKINAEFKTQLEPKAILLDKPFKKTGKYEVEVTLAPEIKTTTKIEIAAEE</sequence>
<evidence type="ECO:0000256" key="4">
    <source>
        <dbReference type="ARBA" id="ARBA00022980"/>
    </source>
</evidence>
<dbReference type="PANTHER" id="PTHR21368">
    <property type="entry name" value="50S RIBOSOMAL PROTEIN L9"/>
    <property type="match status" value="1"/>
</dbReference>
<gene>
    <name evidence="7 10" type="primary">rplI</name>
    <name evidence="10" type="ORF">CO181_02855</name>
</gene>
<comment type="similarity">
    <text evidence="1 7">Belongs to the bacterial ribosomal protein bL9 family.</text>
</comment>
<name>A0A2M7WX35_UNCKA</name>
<dbReference type="Pfam" id="PF03948">
    <property type="entry name" value="Ribosomal_L9_C"/>
    <property type="match status" value="1"/>
</dbReference>
<dbReference type="NCBIfam" id="TIGR00158">
    <property type="entry name" value="L9"/>
    <property type="match status" value="1"/>
</dbReference>
<dbReference type="Gene3D" id="3.40.5.10">
    <property type="entry name" value="Ribosomal protein L9, N-terminal domain"/>
    <property type="match status" value="1"/>
</dbReference>
<keyword evidence="8" id="KW-0175">Coiled coil</keyword>
<evidence type="ECO:0000256" key="1">
    <source>
        <dbReference type="ARBA" id="ARBA00010605"/>
    </source>
</evidence>
<dbReference type="InterPro" id="IPR036935">
    <property type="entry name" value="Ribosomal_bL9_N_sf"/>
</dbReference>
<dbReference type="GO" id="GO:0003735">
    <property type="term" value="F:structural constituent of ribosome"/>
    <property type="evidence" value="ECO:0007669"/>
    <property type="project" value="InterPro"/>
</dbReference>
<dbReference type="Pfam" id="PF01281">
    <property type="entry name" value="Ribosomal_L9_N"/>
    <property type="match status" value="1"/>
</dbReference>
<dbReference type="GO" id="GO:0006412">
    <property type="term" value="P:translation"/>
    <property type="evidence" value="ECO:0007669"/>
    <property type="project" value="UniProtKB-UniRule"/>
</dbReference>
<dbReference type="EMBL" id="PFXB01000081">
    <property type="protein sequence ID" value="PJA37597.1"/>
    <property type="molecule type" value="Genomic_DNA"/>
</dbReference>
<dbReference type="PROSITE" id="PS00651">
    <property type="entry name" value="RIBOSOMAL_L9"/>
    <property type="match status" value="1"/>
</dbReference>
<dbReference type="SUPFAM" id="SSF55653">
    <property type="entry name" value="Ribosomal protein L9 C-domain"/>
    <property type="match status" value="1"/>
</dbReference>
<accession>A0A2M7WX35</accession>
<evidence type="ECO:0000256" key="6">
    <source>
        <dbReference type="ARBA" id="ARBA00035292"/>
    </source>
</evidence>
<evidence type="ECO:0000256" key="3">
    <source>
        <dbReference type="ARBA" id="ARBA00022884"/>
    </source>
</evidence>
<keyword evidence="5 7" id="KW-0687">Ribonucleoprotein</keyword>
<evidence type="ECO:0000313" key="11">
    <source>
        <dbReference type="Proteomes" id="UP000230538"/>
    </source>
</evidence>
<evidence type="ECO:0000313" key="10">
    <source>
        <dbReference type="EMBL" id="PJA37597.1"/>
    </source>
</evidence>
<evidence type="ECO:0000256" key="8">
    <source>
        <dbReference type="SAM" id="Coils"/>
    </source>
</evidence>
<keyword evidence="4 7" id="KW-0689">Ribosomal protein</keyword>